<dbReference type="EMBL" id="LAZR01007153">
    <property type="protein sequence ID" value="KKM87095.1"/>
    <property type="molecule type" value="Genomic_DNA"/>
</dbReference>
<protein>
    <submittedName>
        <fullName evidence="1">Uncharacterized protein</fullName>
    </submittedName>
</protein>
<sequence length="79" mass="9636">MWFNNNKIIITKSSILDYSKNHNNFTIEDILNYYYYIHKAEKNKDIKETIKKQIYTKLYILIKKDFIKNMGEIDKRGLI</sequence>
<reference evidence="1" key="1">
    <citation type="journal article" date="2015" name="Nature">
        <title>Complex archaea that bridge the gap between prokaryotes and eukaryotes.</title>
        <authorList>
            <person name="Spang A."/>
            <person name="Saw J.H."/>
            <person name="Jorgensen S.L."/>
            <person name="Zaremba-Niedzwiedzka K."/>
            <person name="Martijn J."/>
            <person name="Lind A.E."/>
            <person name="van Eijk R."/>
            <person name="Schleper C."/>
            <person name="Guy L."/>
            <person name="Ettema T.J."/>
        </authorList>
    </citation>
    <scope>NUCLEOTIDE SEQUENCE</scope>
</reference>
<name>A0A0F9NEC0_9ZZZZ</name>
<dbReference type="AlphaFoldDB" id="A0A0F9NEC0"/>
<organism evidence="1">
    <name type="scientific">marine sediment metagenome</name>
    <dbReference type="NCBI Taxonomy" id="412755"/>
    <lineage>
        <taxon>unclassified sequences</taxon>
        <taxon>metagenomes</taxon>
        <taxon>ecological metagenomes</taxon>
    </lineage>
</organism>
<proteinExistence type="predicted"/>
<comment type="caution">
    <text evidence="1">The sequence shown here is derived from an EMBL/GenBank/DDBJ whole genome shotgun (WGS) entry which is preliminary data.</text>
</comment>
<evidence type="ECO:0000313" key="1">
    <source>
        <dbReference type="EMBL" id="KKM87095.1"/>
    </source>
</evidence>
<gene>
    <name evidence="1" type="ORF">LCGC14_1272320</name>
</gene>
<accession>A0A0F9NEC0</accession>